<reference evidence="2 3" key="1">
    <citation type="journal article" date="2016" name="Nat. Commun.">
        <title>Thousands of microbial genomes shed light on interconnected biogeochemical processes in an aquifer system.</title>
        <authorList>
            <person name="Anantharaman K."/>
            <person name="Brown C.T."/>
            <person name="Hug L.A."/>
            <person name="Sharon I."/>
            <person name="Castelle C.J."/>
            <person name="Probst A.J."/>
            <person name="Thomas B.C."/>
            <person name="Singh A."/>
            <person name="Wilkins M.J."/>
            <person name="Karaoz U."/>
            <person name="Brodie E.L."/>
            <person name="Williams K.H."/>
            <person name="Hubbard S.S."/>
            <person name="Banfield J.F."/>
        </authorList>
    </citation>
    <scope>NUCLEOTIDE SEQUENCE [LARGE SCALE GENOMIC DNA]</scope>
</reference>
<dbReference type="Proteomes" id="UP000176493">
    <property type="component" value="Unassembled WGS sequence"/>
</dbReference>
<dbReference type="Pfam" id="PF18926">
    <property type="entry name" value="DUF5676"/>
    <property type="match status" value="1"/>
</dbReference>
<feature type="transmembrane region" description="Helical" evidence="1">
    <location>
        <begin position="93"/>
        <end position="115"/>
    </location>
</feature>
<sequence>MNFGLPQSGEGREPKIYYGIKVEALSTIKRNTMQLNATRLANAVAVTAFILYVACTLFVAVAPEAAMGIAAGMMHIPGLGESLGKVEVTLGGFLVGLIPFIIYSYVGAYLVATLYNRSVKA</sequence>
<evidence type="ECO:0000256" key="1">
    <source>
        <dbReference type="SAM" id="Phobius"/>
    </source>
</evidence>
<name>A0A1G2MD94_9BACT</name>
<keyword evidence="1" id="KW-0472">Membrane</keyword>
<feature type="transmembrane region" description="Helical" evidence="1">
    <location>
        <begin position="40"/>
        <end position="73"/>
    </location>
</feature>
<organism evidence="2 3">
    <name type="scientific">Candidatus Taylorbacteria bacterium RIFCSPHIGHO2_02_49_25</name>
    <dbReference type="NCBI Taxonomy" id="1802305"/>
    <lineage>
        <taxon>Bacteria</taxon>
        <taxon>Candidatus Tayloriibacteriota</taxon>
    </lineage>
</organism>
<keyword evidence="1" id="KW-1133">Transmembrane helix</keyword>
<dbReference type="AlphaFoldDB" id="A0A1G2MD94"/>
<dbReference type="InterPro" id="IPR044020">
    <property type="entry name" value="DUF5676"/>
</dbReference>
<gene>
    <name evidence="2" type="ORF">A2W52_02480</name>
</gene>
<keyword evidence="1" id="KW-0812">Transmembrane</keyword>
<protein>
    <submittedName>
        <fullName evidence="2">Uncharacterized protein</fullName>
    </submittedName>
</protein>
<dbReference type="EMBL" id="MHRJ01000039">
    <property type="protein sequence ID" value="OHA21848.1"/>
    <property type="molecule type" value="Genomic_DNA"/>
</dbReference>
<evidence type="ECO:0000313" key="2">
    <source>
        <dbReference type="EMBL" id="OHA21848.1"/>
    </source>
</evidence>
<evidence type="ECO:0000313" key="3">
    <source>
        <dbReference type="Proteomes" id="UP000176493"/>
    </source>
</evidence>
<proteinExistence type="predicted"/>
<accession>A0A1G2MD94</accession>
<comment type="caution">
    <text evidence="2">The sequence shown here is derived from an EMBL/GenBank/DDBJ whole genome shotgun (WGS) entry which is preliminary data.</text>
</comment>